<evidence type="ECO:0000313" key="8">
    <source>
        <dbReference type="Proteomes" id="UP000620633"/>
    </source>
</evidence>
<dbReference type="InterPro" id="IPR001650">
    <property type="entry name" value="Helicase_C-like"/>
</dbReference>
<dbReference type="PROSITE" id="PS51192">
    <property type="entry name" value="HELICASE_ATP_BIND_1"/>
    <property type="match status" value="1"/>
</dbReference>
<keyword evidence="2" id="KW-0378">Hydrolase</keyword>
<dbReference type="Pfam" id="PF04851">
    <property type="entry name" value="ResIII"/>
    <property type="match status" value="1"/>
</dbReference>
<evidence type="ECO:0000256" key="4">
    <source>
        <dbReference type="ARBA" id="ARBA00022840"/>
    </source>
</evidence>
<dbReference type="InterPro" id="IPR014001">
    <property type="entry name" value="Helicase_ATP-bd"/>
</dbReference>
<accession>A0ABQ2SX51</accession>
<organism evidence="7 8">
    <name type="scientific">Deinococcus knuensis</name>
    <dbReference type="NCBI Taxonomy" id="1837380"/>
    <lineage>
        <taxon>Bacteria</taxon>
        <taxon>Thermotogati</taxon>
        <taxon>Deinococcota</taxon>
        <taxon>Deinococci</taxon>
        <taxon>Deinococcales</taxon>
        <taxon>Deinococcaceae</taxon>
        <taxon>Deinococcus</taxon>
    </lineage>
</organism>
<dbReference type="Gene3D" id="1.10.30.50">
    <property type="match status" value="1"/>
</dbReference>
<proteinExistence type="predicted"/>
<dbReference type="InterPro" id="IPR002711">
    <property type="entry name" value="HNH"/>
</dbReference>
<dbReference type="EMBL" id="BMQO01000034">
    <property type="protein sequence ID" value="GGS42507.1"/>
    <property type="molecule type" value="Genomic_DNA"/>
</dbReference>
<keyword evidence="4" id="KW-0067">ATP-binding</keyword>
<dbReference type="InterPro" id="IPR006935">
    <property type="entry name" value="Helicase/UvrB_N"/>
</dbReference>
<comment type="caution">
    <text evidence="7">The sequence shown here is derived from an EMBL/GenBank/DDBJ whole genome shotgun (WGS) entry which is preliminary data.</text>
</comment>
<evidence type="ECO:0000259" key="6">
    <source>
        <dbReference type="PROSITE" id="PS51194"/>
    </source>
</evidence>
<dbReference type="Gene3D" id="3.40.50.300">
    <property type="entry name" value="P-loop containing nucleotide triphosphate hydrolases"/>
    <property type="match status" value="2"/>
</dbReference>
<dbReference type="InterPro" id="IPR050615">
    <property type="entry name" value="ATP-dep_DNA_Helicase"/>
</dbReference>
<keyword evidence="8" id="KW-1185">Reference proteome</keyword>
<gene>
    <name evidence="7" type="ORF">GCM10008961_37140</name>
</gene>
<evidence type="ECO:0000256" key="3">
    <source>
        <dbReference type="ARBA" id="ARBA00022806"/>
    </source>
</evidence>
<keyword evidence="3" id="KW-0347">Helicase</keyword>
<dbReference type="CDD" id="cd00085">
    <property type="entry name" value="HNHc"/>
    <property type="match status" value="1"/>
</dbReference>
<protein>
    <submittedName>
        <fullName evidence="7">Uncharacterized protein</fullName>
    </submittedName>
</protein>
<name>A0ABQ2SX51_9DEIO</name>
<feature type="domain" description="Helicase C-terminal" evidence="6">
    <location>
        <begin position="293"/>
        <end position="495"/>
    </location>
</feature>
<dbReference type="SMART" id="SM00487">
    <property type="entry name" value="DEXDc"/>
    <property type="match status" value="1"/>
</dbReference>
<dbReference type="PANTHER" id="PTHR11274:SF0">
    <property type="entry name" value="GENERAL TRANSCRIPTION AND DNA REPAIR FACTOR IIH HELICASE SUBUNIT XPB"/>
    <property type="match status" value="1"/>
</dbReference>
<dbReference type="PANTHER" id="PTHR11274">
    <property type="entry name" value="RAD25/XP-B DNA REPAIR HELICASE"/>
    <property type="match status" value="1"/>
</dbReference>
<keyword evidence="1" id="KW-0547">Nucleotide-binding</keyword>
<reference evidence="8" key="1">
    <citation type="journal article" date="2019" name="Int. J. Syst. Evol. Microbiol.">
        <title>The Global Catalogue of Microorganisms (GCM) 10K type strain sequencing project: providing services to taxonomists for standard genome sequencing and annotation.</title>
        <authorList>
            <consortium name="The Broad Institute Genomics Platform"/>
            <consortium name="The Broad Institute Genome Sequencing Center for Infectious Disease"/>
            <person name="Wu L."/>
            <person name="Ma J."/>
        </authorList>
    </citation>
    <scope>NUCLEOTIDE SEQUENCE [LARGE SCALE GENOMIC DNA]</scope>
    <source>
        <strain evidence="8">JCM 31406</strain>
    </source>
</reference>
<evidence type="ECO:0000259" key="5">
    <source>
        <dbReference type="PROSITE" id="PS51192"/>
    </source>
</evidence>
<dbReference type="SMART" id="SM00507">
    <property type="entry name" value="HNHc"/>
    <property type="match status" value="1"/>
</dbReference>
<dbReference type="InterPro" id="IPR027417">
    <property type="entry name" value="P-loop_NTPase"/>
</dbReference>
<feature type="domain" description="Helicase ATP-binding" evidence="5">
    <location>
        <begin position="57"/>
        <end position="243"/>
    </location>
</feature>
<sequence>MVNFAYITEGWGGYCGMIQGTVRGSATYELSPLRRQPSGKTPAVHQEQALAALNRWFRSKTETRGGILVLPTGGGKTFTAARFLTTGPLTAGQKVIWLAHTHHLLDQAYGAFGAGPDGRSELGHVGGSRTTLTLRTVSGATGHHRVAAIRGSDDVVIITLQTLARALQAQVHPGLKAFLKEAGKTGLTVVFDECHHAPAPSFRRLVEGLREAVPGLSLLGLTATPTYTNERQQGHLKQLFPQGIRYQANMQDLLLAGVLARPVVEEPVTNIQPDFTDQDYRAWSGSYRDLPEKVIEHLARNRERNSLIANTYAENREKYGQTIIFADRWYQCEALVELLRQRGVRADAVFSRQDANPGSAEARNARSSDENEAALARFKRGELDVLVNIRMLTEGTDVPNARTVFLTRQTTSRILLTQMIGRALRGPAFGGTPEAYVVSFIDQWKQHINWARWDDLLDLPVEDGPAAASPRLPVEFVSAELIAHLARELDARDLVAIPFLTLLPVGWYVVSYDAAVQPAPAGEAESPTPDGDATDDIETVRLLVPVYSQDQRAYERLFAELDRAALDDFGDIELSPAAGLSLRGWLAAHFQVAERLTGLQQDVEAVVRHRARNGRWPNFTPFEARQHHDIDALATELAFNQGLSRTEESAALRQEFTREDRLWTTLYRNYDQFKRQYDASVNRLMYLSEHPEVTPPVDIGVGPDAPVEVPSAVKAKIRRRDRVCLCCGADKLLQVDHIVSRYVGGSHDEDNLQLLCRACNNLKGTKEIDFRKAATPLTEPWQVTSNADLLFRRTGQRVTGSAELLLRRMTNMAFQCAAVTTVSHQVDQRVLLVKLTAGNDPRWVQPILDQVLTLWKRDSPNFASHFASKIRAVADETGP</sequence>
<dbReference type="SMART" id="SM00490">
    <property type="entry name" value="HELICc"/>
    <property type="match status" value="1"/>
</dbReference>
<dbReference type="PROSITE" id="PS51194">
    <property type="entry name" value="HELICASE_CTER"/>
    <property type="match status" value="1"/>
</dbReference>
<dbReference type="InterPro" id="IPR003615">
    <property type="entry name" value="HNH_nuc"/>
</dbReference>
<evidence type="ECO:0000256" key="1">
    <source>
        <dbReference type="ARBA" id="ARBA00022741"/>
    </source>
</evidence>
<dbReference type="Pfam" id="PF01844">
    <property type="entry name" value="HNH"/>
    <property type="match status" value="1"/>
</dbReference>
<dbReference type="SUPFAM" id="SSF52540">
    <property type="entry name" value="P-loop containing nucleoside triphosphate hydrolases"/>
    <property type="match status" value="1"/>
</dbReference>
<dbReference type="Proteomes" id="UP000620633">
    <property type="component" value="Unassembled WGS sequence"/>
</dbReference>
<dbReference type="Pfam" id="PF00271">
    <property type="entry name" value="Helicase_C"/>
    <property type="match status" value="1"/>
</dbReference>
<evidence type="ECO:0000313" key="7">
    <source>
        <dbReference type="EMBL" id="GGS42507.1"/>
    </source>
</evidence>
<evidence type="ECO:0000256" key="2">
    <source>
        <dbReference type="ARBA" id="ARBA00022801"/>
    </source>
</evidence>